<dbReference type="InterPro" id="IPR036898">
    <property type="entry name" value="RNA_pol_Rpb7-like_N_sf"/>
</dbReference>
<dbReference type="eggNOG" id="KOG4134">
    <property type="taxonomic scope" value="Eukaryota"/>
</dbReference>
<protein>
    <submittedName>
        <fullName evidence="4">GL25607</fullName>
    </submittedName>
</protein>
<reference evidence="4 5" key="1">
    <citation type="journal article" date="2007" name="Nature">
        <title>Evolution of genes and genomes on the Drosophila phylogeny.</title>
        <authorList>
            <consortium name="Drosophila 12 Genomes Consortium"/>
            <person name="Clark A.G."/>
            <person name="Eisen M.B."/>
            <person name="Smith D.R."/>
            <person name="Bergman C.M."/>
            <person name="Oliver B."/>
            <person name="Markow T.A."/>
            <person name="Kaufman T.C."/>
            <person name="Kellis M."/>
            <person name="Gelbart W."/>
            <person name="Iyer V.N."/>
            <person name="Pollard D.A."/>
            <person name="Sackton T.B."/>
            <person name="Larracuente A.M."/>
            <person name="Singh N.D."/>
            <person name="Abad J.P."/>
            <person name="Abt D.N."/>
            <person name="Adryan B."/>
            <person name="Aguade M."/>
            <person name="Akashi H."/>
            <person name="Anderson W.W."/>
            <person name="Aquadro C.F."/>
            <person name="Ardell D.H."/>
            <person name="Arguello R."/>
            <person name="Artieri C.G."/>
            <person name="Barbash D.A."/>
            <person name="Barker D."/>
            <person name="Barsanti P."/>
            <person name="Batterham P."/>
            <person name="Batzoglou S."/>
            <person name="Begun D."/>
            <person name="Bhutkar A."/>
            <person name="Blanco E."/>
            <person name="Bosak S.A."/>
            <person name="Bradley R.K."/>
            <person name="Brand A.D."/>
            <person name="Brent M.R."/>
            <person name="Brooks A.N."/>
            <person name="Brown R.H."/>
            <person name="Butlin R.K."/>
            <person name="Caggese C."/>
            <person name="Calvi B.R."/>
            <person name="Bernardo de Carvalho A."/>
            <person name="Caspi A."/>
            <person name="Castrezana S."/>
            <person name="Celniker S.E."/>
            <person name="Chang J.L."/>
            <person name="Chapple C."/>
            <person name="Chatterji S."/>
            <person name="Chinwalla A."/>
            <person name="Civetta A."/>
            <person name="Clifton S.W."/>
            <person name="Comeron J.M."/>
            <person name="Costello J.C."/>
            <person name="Coyne J.A."/>
            <person name="Daub J."/>
            <person name="David R.G."/>
            <person name="Delcher A.L."/>
            <person name="Delehaunty K."/>
            <person name="Do C.B."/>
            <person name="Ebling H."/>
            <person name="Edwards K."/>
            <person name="Eickbush T."/>
            <person name="Evans J.D."/>
            <person name="Filipski A."/>
            <person name="Findeiss S."/>
            <person name="Freyhult E."/>
            <person name="Fulton L."/>
            <person name="Fulton R."/>
            <person name="Garcia A.C."/>
            <person name="Gardiner A."/>
            <person name="Garfield D.A."/>
            <person name="Garvin B.E."/>
            <person name="Gibson G."/>
            <person name="Gilbert D."/>
            <person name="Gnerre S."/>
            <person name="Godfrey J."/>
            <person name="Good R."/>
            <person name="Gotea V."/>
            <person name="Gravely B."/>
            <person name="Greenberg A.J."/>
            <person name="Griffiths-Jones S."/>
            <person name="Gross S."/>
            <person name="Guigo R."/>
            <person name="Gustafson E.A."/>
            <person name="Haerty W."/>
            <person name="Hahn M.W."/>
            <person name="Halligan D.L."/>
            <person name="Halpern A.L."/>
            <person name="Halter G.M."/>
            <person name="Han M.V."/>
            <person name="Heger A."/>
            <person name="Hillier L."/>
            <person name="Hinrichs A.S."/>
            <person name="Holmes I."/>
            <person name="Hoskins R.A."/>
            <person name="Hubisz M.J."/>
            <person name="Hultmark D."/>
            <person name="Huntley M.A."/>
            <person name="Jaffe D.B."/>
            <person name="Jagadeeshan S."/>
            <person name="Jeck W.R."/>
            <person name="Johnson J."/>
            <person name="Jones C.D."/>
            <person name="Jordan W.C."/>
            <person name="Karpen G.H."/>
            <person name="Kataoka E."/>
            <person name="Keightley P.D."/>
            <person name="Kheradpour P."/>
            <person name="Kirkness E.F."/>
            <person name="Koerich L.B."/>
            <person name="Kristiansen K."/>
            <person name="Kudrna D."/>
            <person name="Kulathinal R.J."/>
            <person name="Kumar S."/>
            <person name="Kwok R."/>
            <person name="Lander E."/>
            <person name="Langley C.H."/>
            <person name="Lapoint R."/>
            <person name="Lazzaro B.P."/>
            <person name="Lee S.J."/>
            <person name="Levesque L."/>
            <person name="Li R."/>
            <person name="Lin C.F."/>
            <person name="Lin M.F."/>
            <person name="Lindblad-Toh K."/>
            <person name="Llopart A."/>
            <person name="Long M."/>
            <person name="Low L."/>
            <person name="Lozovsky E."/>
            <person name="Lu J."/>
            <person name="Luo M."/>
            <person name="Machado C.A."/>
            <person name="Makalowski W."/>
            <person name="Marzo M."/>
            <person name="Matsuda M."/>
            <person name="Matzkin L."/>
            <person name="McAllister B."/>
            <person name="McBride C.S."/>
            <person name="McKernan B."/>
            <person name="McKernan K."/>
            <person name="Mendez-Lago M."/>
            <person name="Minx P."/>
            <person name="Mollenhauer M.U."/>
            <person name="Montooth K."/>
            <person name="Mount S.M."/>
            <person name="Mu X."/>
            <person name="Myers E."/>
            <person name="Negre B."/>
            <person name="Newfeld S."/>
            <person name="Nielsen R."/>
            <person name="Noor M.A."/>
            <person name="O'Grady P."/>
            <person name="Pachter L."/>
            <person name="Papaceit M."/>
            <person name="Parisi M.J."/>
            <person name="Parisi M."/>
            <person name="Parts L."/>
            <person name="Pedersen J.S."/>
            <person name="Pesole G."/>
            <person name="Phillippy A.M."/>
            <person name="Ponting C.P."/>
            <person name="Pop M."/>
            <person name="Porcelli D."/>
            <person name="Powell J.R."/>
            <person name="Prohaska S."/>
            <person name="Pruitt K."/>
            <person name="Puig M."/>
            <person name="Quesneville H."/>
            <person name="Ram K.R."/>
            <person name="Rand D."/>
            <person name="Rasmussen M.D."/>
            <person name="Reed L.K."/>
            <person name="Reenan R."/>
            <person name="Reily A."/>
            <person name="Remington K.A."/>
            <person name="Rieger T.T."/>
            <person name="Ritchie M.G."/>
            <person name="Robin C."/>
            <person name="Rogers Y.H."/>
            <person name="Rohde C."/>
            <person name="Rozas J."/>
            <person name="Rubenfield M.J."/>
            <person name="Ruiz A."/>
            <person name="Russo S."/>
            <person name="Salzberg S.L."/>
            <person name="Sanchez-Gracia A."/>
            <person name="Saranga D.J."/>
            <person name="Sato H."/>
            <person name="Schaeffer S.W."/>
            <person name="Schatz M.C."/>
            <person name="Schlenke T."/>
            <person name="Schwartz R."/>
            <person name="Segarra C."/>
            <person name="Singh R.S."/>
            <person name="Sirot L."/>
            <person name="Sirota M."/>
            <person name="Sisneros N.B."/>
            <person name="Smith C.D."/>
            <person name="Smith T.F."/>
            <person name="Spieth J."/>
            <person name="Stage D.E."/>
            <person name="Stark A."/>
            <person name="Stephan W."/>
            <person name="Strausberg R.L."/>
            <person name="Strempel S."/>
            <person name="Sturgill D."/>
            <person name="Sutton G."/>
            <person name="Sutton G.G."/>
            <person name="Tao W."/>
            <person name="Teichmann S."/>
            <person name="Tobari Y.N."/>
            <person name="Tomimura Y."/>
            <person name="Tsolas J.M."/>
            <person name="Valente V.L."/>
            <person name="Venter E."/>
            <person name="Venter J.C."/>
            <person name="Vicario S."/>
            <person name="Vieira F.G."/>
            <person name="Vilella A.J."/>
            <person name="Villasante A."/>
            <person name="Walenz B."/>
            <person name="Wang J."/>
            <person name="Wasserman M."/>
            <person name="Watts T."/>
            <person name="Wilson D."/>
            <person name="Wilson R.K."/>
            <person name="Wing R.A."/>
            <person name="Wolfner M.F."/>
            <person name="Wong A."/>
            <person name="Wong G.K."/>
            <person name="Wu C.I."/>
            <person name="Wu G."/>
            <person name="Yamamoto D."/>
            <person name="Yang H.P."/>
            <person name="Yang S.P."/>
            <person name="Yorke J.A."/>
            <person name="Yoshida K."/>
            <person name="Zdobnov E."/>
            <person name="Zhang P."/>
            <person name="Zhang Y."/>
            <person name="Zimin A.V."/>
            <person name="Baldwin J."/>
            <person name="Abdouelleil A."/>
            <person name="Abdulkadir J."/>
            <person name="Abebe A."/>
            <person name="Abera B."/>
            <person name="Abreu J."/>
            <person name="Acer S.C."/>
            <person name="Aftuck L."/>
            <person name="Alexander A."/>
            <person name="An P."/>
            <person name="Anderson E."/>
            <person name="Anderson S."/>
            <person name="Arachi H."/>
            <person name="Azer M."/>
            <person name="Bachantsang P."/>
            <person name="Barry A."/>
            <person name="Bayul T."/>
            <person name="Berlin A."/>
            <person name="Bessette D."/>
            <person name="Bloom T."/>
            <person name="Blye J."/>
            <person name="Boguslavskiy L."/>
            <person name="Bonnet C."/>
            <person name="Boukhgalter B."/>
            <person name="Bourzgui I."/>
            <person name="Brown A."/>
            <person name="Cahill P."/>
            <person name="Channer S."/>
            <person name="Cheshatsang Y."/>
            <person name="Chuda L."/>
            <person name="Citroen M."/>
            <person name="Collymore A."/>
            <person name="Cooke P."/>
            <person name="Costello M."/>
            <person name="D'Aco K."/>
            <person name="Daza R."/>
            <person name="De Haan G."/>
            <person name="DeGray S."/>
            <person name="DeMaso C."/>
            <person name="Dhargay N."/>
            <person name="Dooley K."/>
            <person name="Dooley E."/>
            <person name="Doricent M."/>
            <person name="Dorje P."/>
            <person name="Dorjee K."/>
            <person name="Dupes A."/>
            <person name="Elong R."/>
            <person name="Falk J."/>
            <person name="Farina A."/>
            <person name="Faro S."/>
            <person name="Ferguson D."/>
            <person name="Fisher S."/>
            <person name="Foley C.D."/>
            <person name="Franke A."/>
            <person name="Friedrich D."/>
            <person name="Gadbois L."/>
            <person name="Gearin G."/>
            <person name="Gearin C.R."/>
            <person name="Giannoukos G."/>
            <person name="Goode T."/>
            <person name="Graham J."/>
            <person name="Grandbois E."/>
            <person name="Grewal S."/>
            <person name="Gyaltsen K."/>
            <person name="Hafez N."/>
            <person name="Hagos B."/>
            <person name="Hall J."/>
            <person name="Henson C."/>
            <person name="Hollinger A."/>
            <person name="Honan T."/>
            <person name="Huard M.D."/>
            <person name="Hughes L."/>
            <person name="Hurhula B."/>
            <person name="Husby M.E."/>
            <person name="Kamat A."/>
            <person name="Kanga B."/>
            <person name="Kashin S."/>
            <person name="Khazanovich D."/>
            <person name="Kisner P."/>
            <person name="Lance K."/>
            <person name="Lara M."/>
            <person name="Lee W."/>
            <person name="Lennon N."/>
            <person name="Letendre F."/>
            <person name="LeVine R."/>
            <person name="Lipovsky A."/>
            <person name="Liu X."/>
            <person name="Liu J."/>
            <person name="Liu S."/>
            <person name="Lokyitsang T."/>
            <person name="Lokyitsang Y."/>
            <person name="Lubonja R."/>
            <person name="Lui A."/>
            <person name="MacDonald P."/>
            <person name="Magnisalis V."/>
            <person name="Maru K."/>
            <person name="Matthews C."/>
            <person name="McCusker W."/>
            <person name="McDonough S."/>
            <person name="Mehta T."/>
            <person name="Meldrim J."/>
            <person name="Meneus L."/>
            <person name="Mihai O."/>
            <person name="Mihalev A."/>
            <person name="Mihova T."/>
            <person name="Mittelman R."/>
            <person name="Mlenga V."/>
            <person name="Montmayeur A."/>
            <person name="Mulrain L."/>
            <person name="Navidi A."/>
            <person name="Naylor J."/>
            <person name="Negash T."/>
            <person name="Nguyen T."/>
            <person name="Nguyen N."/>
            <person name="Nicol R."/>
            <person name="Norbu C."/>
            <person name="Norbu N."/>
            <person name="Novod N."/>
            <person name="O'Neill B."/>
            <person name="Osman S."/>
            <person name="Markiewicz E."/>
            <person name="Oyono O.L."/>
            <person name="Patti C."/>
            <person name="Phunkhang P."/>
            <person name="Pierre F."/>
            <person name="Priest M."/>
            <person name="Raghuraman S."/>
            <person name="Rege F."/>
            <person name="Reyes R."/>
            <person name="Rise C."/>
            <person name="Rogov P."/>
            <person name="Ross K."/>
            <person name="Ryan E."/>
            <person name="Settipalli S."/>
            <person name="Shea T."/>
            <person name="Sherpa N."/>
            <person name="Shi L."/>
            <person name="Shih D."/>
            <person name="Sparrow T."/>
            <person name="Spaulding J."/>
            <person name="Stalker J."/>
            <person name="Stange-Thomann N."/>
            <person name="Stavropoulos S."/>
            <person name="Stone C."/>
            <person name="Strader C."/>
            <person name="Tesfaye S."/>
            <person name="Thomson T."/>
            <person name="Thoulutsang Y."/>
            <person name="Thoulutsang D."/>
            <person name="Topham K."/>
            <person name="Topping I."/>
            <person name="Tsamla T."/>
            <person name="Vassiliev H."/>
            <person name="Vo A."/>
            <person name="Wangchuk T."/>
            <person name="Wangdi T."/>
            <person name="Weiand M."/>
            <person name="Wilkinson J."/>
            <person name="Wilson A."/>
            <person name="Yadav S."/>
            <person name="Young G."/>
            <person name="Yu Q."/>
            <person name="Zembek L."/>
            <person name="Zhong D."/>
            <person name="Zimmer A."/>
            <person name="Zwirko Z."/>
            <person name="Jaffe D.B."/>
            <person name="Alvarez P."/>
            <person name="Brockman W."/>
            <person name="Butler J."/>
            <person name="Chin C."/>
            <person name="Gnerre S."/>
            <person name="Grabherr M."/>
            <person name="Kleber M."/>
            <person name="Mauceli E."/>
            <person name="MacCallum I."/>
        </authorList>
    </citation>
    <scope>NUCLEOTIDE SEQUENCE [LARGE SCALE GENOMIC DNA]</scope>
    <source>
        <strain evidence="5">MSH-3 / Tucson 14011-0111.49</strain>
    </source>
</reference>
<dbReference type="PhylomeDB" id="B4GKZ0"/>
<dbReference type="EMBL" id="CH479184">
    <property type="protein sequence ID" value="EDW37306.1"/>
    <property type="molecule type" value="Genomic_DNA"/>
</dbReference>
<name>B4GKZ0_DROPE</name>
<gene>
    <name evidence="4" type="primary">Dper\GL25607</name>
    <name evidence="4" type="ORF">Dper_GL25607</name>
</gene>
<dbReference type="OMA" id="LAMGPYG"/>
<dbReference type="Gene3D" id="3.30.1490.120">
    <property type="entry name" value="RNA polymerase Rpb7-like, N-terminal domain"/>
    <property type="match status" value="1"/>
</dbReference>
<accession>B4GKZ0</accession>
<keyword evidence="1" id="KW-0240">DNA-directed RNA polymerase</keyword>
<evidence type="ECO:0000313" key="4">
    <source>
        <dbReference type="EMBL" id="EDW37306.1"/>
    </source>
</evidence>
<keyword evidence="2" id="KW-0804">Transcription</keyword>
<feature type="compositionally biased region" description="Basic and acidic residues" evidence="3">
    <location>
        <begin position="236"/>
        <end position="245"/>
    </location>
</feature>
<dbReference type="KEGG" id="dpe:6593732"/>
<sequence>MSRILQKYIKFSTQELETYANNPGSCVNCVNTDMHLSMGPYGMASFKHALHELLIRTKVGIYDANLSAIVLGIKKIKVLGQTAALRADDPSLHLLINADFYVFQPVEGAVLSGVVRHISKHQVSAIIYRVFNTIIRFTNNKNTREGITMDQDINFRIKSFNMSNVMPYIEGELLLEEGQEPVNQSIKFGSPEPEQVSQEPEEVKPELELDALIELIKMEPGMEAPSPKKKQTTKRKAAERDDKLTKKAKKVIKAEPI</sequence>
<dbReference type="Gene3D" id="2.40.50.1060">
    <property type="match status" value="1"/>
</dbReference>
<feature type="region of interest" description="Disordered" evidence="3">
    <location>
        <begin position="219"/>
        <end position="257"/>
    </location>
</feature>
<organism evidence="5">
    <name type="scientific">Drosophila persimilis</name>
    <name type="common">Fruit fly</name>
    <dbReference type="NCBI Taxonomy" id="7234"/>
    <lineage>
        <taxon>Eukaryota</taxon>
        <taxon>Metazoa</taxon>
        <taxon>Ecdysozoa</taxon>
        <taxon>Arthropoda</taxon>
        <taxon>Hexapoda</taxon>
        <taxon>Insecta</taxon>
        <taxon>Pterygota</taxon>
        <taxon>Neoptera</taxon>
        <taxon>Endopterygota</taxon>
        <taxon>Diptera</taxon>
        <taxon>Brachycera</taxon>
        <taxon>Muscomorpha</taxon>
        <taxon>Ephydroidea</taxon>
        <taxon>Drosophilidae</taxon>
        <taxon>Drosophila</taxon>
        <taxon>Sophophora</taxon>
    </lineage>
</organism>
<dbReference type="HOGENOM" id="CLU_1130126_0_0_1"/>
<dbReference type="GO" id="GO:0000428">
    <property type="term" value="C:DNA-directed RNA polymerase complex"/>
    <property type="evidence" value="ECO:0007669"/>
    <property type="project" value="UniProtKB-KW"/>
</dbReference>
<dbReference type="OrthoDB" id="10250504at2759"/>
<evidence type="ECO:0000313" key="5">
    <source>
        <dbReference type="Proteomes" id="UP000008744"/>
    </source>
</evidence>
<dbReference type="SMR" id="B4GKZ0"/>
<keyword evidence="5" id="KW-1185">Reference proteome</keyword>
<evidence type="ECO:0000256" key="2">
    <source>
        <dbReference type="ARBA" id="ARBA00023163"/>
    </source>
</evidence>
<dbReference type="STRING" id="7234.B4GKZ0"/>
<proteinExistence type="predicted"/>
<evidence type="ECO:0000256" key="1">
    <source>
        <dbReference type="ARBA" id="ARBA00022478"/>
    </source>
</evidence>
<dbReference type="Proteomes" id="UP000008744">
    <property type="component" value="Unassembled WGS sequence"/>
</dbReference>
<evidence type="ECO:0000256" key="3">
    <source>
        <dbReference type="SAM" id="MobiDB-lite"/>
    </source>
</evidence>
<dbReference type="AlphaFoldDB" id="B4GKZ0"/>